<evidence type="ECO:0000313" key="2">
    <source>
        <dbReference type="EMBL" id="QLQ82309.1"/>
    </source>
</evidence>
<proteinExistence type="predicted"/>
<organism evidence="2 3">
    <name type="scientific">Torulaspora globosa</name>
    <dbReference type="NCBI Taxonomy" id="48254"/>
    <lineage>
        <taxon>Eukaryota</taxon>
        <taxon>Fungi</taxon>
        <taxon>Dikarya</taxon>
        <taxon>Ascomycota</taxon>
        <taxon>Saccharomycotina</taxon>
        <taxon>Saccharomycetes</taxon>
        <taxon>Saccharomycetales</taxon>
        <taxon>Saccharomycetaceae</taxon>
        <taxon>Torulaspora</taxon>
    </lineage>
</organism>
<dbReference type="AlphaFoldDB" id="A0A7H9HYU0"/>
<keyword evidence="1" id="KW-0175">Coiled coil</keyword>
<feature type="coiled-coil region" evidence="1">
    <location>
        <begin position="177"/>
        <end position="204"/>
    </location>
</feature>
<accession>A0A7H9HYU0</accession>
<evidence type="ECO:0000256" key="1">
    <source>
        <dbReference type="SAM" id="Coils"/>
    </source>
</evidence>
<keyword evidence="3" id="KW-1185">Reference proteome</keyword>
<gene>
    <name evidence="2" type="ORF">HG537_0H00700</name>
</gene>
<protein>
    <submittedName>
        <fullName evidence="2">Uncharacterized protein</fullName>
    </submittedName>
</protein>
<evidence type="ECO:0000313" key="3">
    <source>
        <dbReference type="Proteomes" id="UP000510647"/>
    </source>
</evidence>
<sequence>MIIASCSLVIDQLVCGNSMVDQEFDGDSNERELEETLHHLLTAEHTPLEQNEDIPMDCEIQQQKHLTLDSLLADADSEIFYDLHDGNTPGPEIQETKGKRATIDGKIIYEQILSPASLSPSSTDGNHANGGTEFTMNQVAEMKQRIINTHKLLLNFNFLKDGYARTCVEFKKAMHHLRDSEIHRAHLVQENQELRNKIAELTAKLENQ</sequence>
<dbReference type="Proteomes" id="UP000510647">
    <property type="component" value="Chromosome 8"/>
</dbReference>
<name>A0A7H9HYU0_9SACH</name>
<reference evidence="2 3" key="1">
    <citation type="submission" date="2020-06" db="EMBL/GenBank/DDBJ databases">
        <title>The yeast mating-type switching endonuclease HO is a domesticated member of an unorthodox homing genetic element family.</title>
        <authorList>
            <person name="Coughlan A.Y."/>
            <person name="Lombardi L."/>
            <person name="Braun-Galleani S."/>
            <person name="Martos A.R."/>
            <person name="Galeote V."/>
            <person name="Bigey F."/>
            <person name="Dequin S."/>
            <person name="Byrne K.P."/>
            <person name="Wolfe K.H."/>
        </authorList>
    </citation>
    <scope>NUCLEOTIDE SEQUENCE [LARGE SCALE GENOMIC DNA]</scope>
    <source>
        <strain evidence="2 3">CBS2947</strain>
    </source>
</reference>
<dbReference type="OrthoDB" id="4070577at2759"/>
<dbReference type="EMBL" id="CP059274">
    <property type="protein sequence ID" value="QLQ82309.1"/>
    <property type="molecule type" value="Genomic_DNA"/>
</dbReference>